<protein>
    <submittedName>
        <fullName evidence="2">Neuromedin U</fullName>
    </submittedName>
</protein>
<evidence type="ECO:0000313" key="3">
    <source>
        <dbReference type="Proteomes" id="UP000324358"/>
    </source>
</evidence>
<dbReference type="OrthoDB" id="9809066at2"/>
<gene>
    <name evidence="2" type="ORF">ES675_05720</name>
</gene>
<dbReference type="AlphaFoldDB" id="A0A5D0R4N1"/>
<reference evidence="2 3" key="1">
    <citation type="submission" date="2019-08" db="EMBL/GenBank/DDBJ databases">
        <title>Genomes of Antarctic Bizionia species.</title>
        <authorList>
            <person name="Bowman J.P."/>
        </authorList>
    </citation>
    <scope>NUCLEOTIDE SEQUENCE [LARGE SCALE GENOMIC DNA]</scope>
    <source>
        <strain evidence="2 3">APA-1</strain>
    </source>
</reference>
<dbReference type="EMBL" id="VSKL01000001">
    <property type="protein sequence ID" value="TYB75618.1"/>
    <property type="molecule type" value="Genomic_DNA"/>
</dbReference>
<name>A0A5D0R4N1_9FLAO</name>
<organism evidence="2 3">
    <name type="scientific">Bizionia algoritergicola</name>
    <dbReference type="NCBI Taxonomy" id="291187"/>
    <lineage>
        <taxon>Bacteria</taxon>
        <taxon>Pseudomonadati</taxon>
        <taxon>Bacteroidota</taxon>
        <taxon>Flavobacteriia</taxon>
        <taxon>Flavobacteriales</taxon>
        <taxon>Flavobacteriaceae</taxon>
        <taxon>Bizionia</taxon>
    </lineage>
</organism>
<feature type="signal peptide" evidence="1">
    <location>
        <begin position="1"/>
        <end position="19"/>
    </location>
</feature>
<dbReference type="RefSeq" id="WP_066248526.1">
    <property type="nucleotide sequence ID" value="NZ_VSKL01000001.1"/>
</dbReference>
<keyword evidence="3" id="KW-1185">Reference proteome</keyword>
<dbReference type="Proteomes" id="UP000324358">
    <property type="component" value="Unassembled WGS sequence"/>
</dbReference>
<proteinExistence type="predicted"/>
<evidence type="ECO:0000256" key="1">
    <source>
        <dbReference type="SAM" id="SignalP"/>
    </source>
</evidence>
<accession>A0A5D0R4N1</accession>
<feature type="chain" id="PRO_5022867734" evidence="1">
    <location>
        <begin position="20"/>
        <end position="265"/>
    </location>
</feature>
<keyword evidence="1" id="KW-0732">Signal</keyword>
<comment type="caution">
    <text evidence="2">The sequence shown here is derived from an EMBL/GenBank/DDBJ whole genome shotgun (WGS) entry which is preliminary data.</text>
</comment>
<sequence length="265" mass="29742">MKKFTLLLCFWLFLLPVYTQEKFGSEDYNSDLTSLEYKIQSPIANLAVIPLHYNLSISNENMNVLKLQTTIPTAISQKWLLINNVKIPVINAPSIRGYENGFGNIQIMSVITPSKISNFTWGFGPAILFPSINKSLGFDKLSVSPTVVIIKQANTFTYGFRLQNFLSIAGNSNTEKVNFLNSEIILSKNLKNGWYVYSSPNITANWNAESNKQWTIPLGAGVGKLITQNRYLPLNLKGSVYKYVAHSSDADWLIQVEASFIINSK</sequence>
<evidence type="ECO:0000313" key="2">
    <source>
        <dbReference type="EMBL" id="TYB75618.1"/>
    </source>
</evidence>